<dbReference type="PROSITE" id="PS50850">
    <property type="entry name" value="MFS"/>
    <property type="match status" value="1"/>
</dbReference>
<feature type="transmembrane region" description="Helical" evidence="6">
    <location>
        <begin position="377"/>
        <end position="401"/>
    </location>
</feature>
<feature type="transmembrane region" description="Helical" evidence="6">
    <location>
        <begin position="90"/>
        <end position="111"/>
    </location>
</feature>
<feature type="transmembrane region" description="Helical" evidence="6">
    <location>
        <begin position="441"/>
        <end position="462"/>
    </location>
</feature>
<name>A0AAQ3RCT1_9PEZI</name>
<dbReference type="Proteomes" id="UP001303373">
    <property type="component" value="Chromosome 13"/>
</dbReference>
<feature type="transmembrane region" description="Helical" evidence="6">
    <location>
        <begin position="178"/>
        <end position="199"/>
    </location>
</feature>
<reference evidence="8 9" key="1">
    <citation type="submission" date="2023-11" db="EMBL/GenBank/DDBJ databases">
        <title>An acidophilic fungus is an integral part of prey digestion in a carnivorous sundew plant.</title>
        <authorList>
            <person name="Tsai I.J."/>
        </authorList>
    </citation>
    <scope>NUCLEOTIDE SEQUENCE [LARGE SCALE GENOMIC DNA]</scope>
    <source>
        <strain evidence="8">169a</strain>
    </source>
</reference>
<keyword evidence="2" id="KW-0813">Transport</keyword>
<evidence type="ECO:0000256" key="1">
    <source>
        <dbReference type="ARBA" id="ARBA00004141"/>
    </source>
</evidence>
<gene>
    <name evidence="8" type="ORF">R9X50_00752800</name>
</gene>
<feature type="transmembrane region" description="Helical" evidence="6">
    <location>
        <begin position="211"/>
        <end position="234"/>
    </location>
</feature>
<comment type="subcellular location">
    <subcellularLocation>
        <location evidence="1">Membrane</location>
        <topology evidence="1">Multi-pass membrane protein</topology>
    </subcellularLocation>
</comment>
<dbReference type="EMBL" id="CP138592">
    <property type="protein sequence ID" value="WPH04635.1"/>
    <property type="molecule type" value="Genomic_DNA"/>
</dbReference>
<dbReference type="GO" id="GO:0022857">
    <property type="term" value="F:transmembrane transporter activity"/>
    <property type="evidence" value="ECO:0007669"/>
    <property type="project" value="InterPro"/>
</dbReference>
<feature type="transmembrane region" description="Helical" evidence="6">
    <location>
        <begin position="284"/>
        <end position="303"/>
    </location>
</feature>
<organism evidence="8 9">
    <name type="scientific">Acrodontium crateriforme</name>
    <dbReference type="NCBI Taxonomy" id="150365"/>
    <lineage>
        <taxon>Eukaryota</taxon>
        <taxon>Fungi</taxon>
        <taxon>Dikarya</taxon>
        <taxon>Ascomycota</taxon>
        <taxon>Pezizomycotina</taxon>
        <taxon>Dothideomycetes</taxon>
        <taxon>Dothideomycetidae</taxon>
        <taxon>Mycosphaerellales</taxon>
        <taxon>Teratosphaeriaceae</taxon>
        <taxon>Acrodontium</taxon>
    </lineage>
</organism>
<evidence type="ECO:0000313" key="9">
    <source>
        <dbReference type="Proteomes" id="UP001303373"/>
    </source>
</evidence>
<evidence type="ECO:0000259" key="7">
    <source>
        <dbReference type="PROSITE" id="PS50850"/>
    </source>
</evidence>
<dbReference type="GO" id="GO:0016020">
    <property type="term" value="C:membrane"/>
    <property type="evidence" value="ECO:0007669"/>
    <property type="project" value="UniProtKB-SubCell"/>
</dbReference>
<proteinExistence type="predicted"/>
<sequence length="504" mass="56722">MAKEKQSTMKDEEHFEHVKMANKDLNGLDERNLPSYDDKETKRILRKVDYRLLPVLTVLYVLAFLDRGNIGNAKVAGMNKTLKLSGTQYNIALTVFFFPYGIFEVPSNIVLKLLRPSVWISILCVLWGTVMTMQGIVKNYDQLIVTRTLLGFTEAGFFPAATYLLTTWYCRYEVQTRMAIFFSAASLASAFSGLLAFAIEKMDGIGGLEGWRWIFILEGILTVSVGVTLIWILADSPETARFLQPYEKTFIIRRLVQDSGTTAGRVNTNEGFQWRYFKDAFFEWKIWLSIIIYWGNSVCLYGFTFSAPSIILGLGYSAANAQLLTMPIYLVGAASTIFFSWLADRYQTRWPFIVGPFAMAAVGFIALLVIPHPRLPGLTYAFLFTVPAGVYPPLIGCLSWIGNNLAPSWKRAIGMALLISIGNLGGAIGSNIYIAKQEPRYWLGYGYSLGTLCAAILSTLILKTAYQKENKKRDAISEDESRNKFTEDEMLLMGDKSPLYRYVV</sequence>
<dbReference type="AlphaFoldDB" id="A0AAQ3RCT1"/>
<keyword evidence="3 6" id="KW-0812">Transmembrane</keyword>
<dbReference type="Pfam" id="PF07690">
    <property type="entry name" value="MFS_1"/>
    <property type="match status" value="1"/>
</dbReference>
<feature type="transmembrane region" description="Helical" evidence="6">
    <location>
        <begin position="413"/>
        <end position="435"/>
    </location>
</feature>
<evidence type="ECO:0000256" key="2">
    <source>
        <dbReference type="ARBA" id="ARBA00022448"/>
    </source>
</evidence>
<dbReference type="FunFam" id="1.20.1250.20:FF:000013">
    <property type="entry name" value="MFS general substrate transporter"/>
    <property type="match status" value="1"/>
</dbReference>
<dbReference type="FunFam" id="1.20.1250.20:FF:000034">
    <property type="entry name" value="MFS general substrate transporter"/>
    <property type="match status" value="1"/>
</dbReference>
<feature type="transmembrane region" description="Helical" evidence="6">
    <location>
        <begin position="52"/>
        <end position="70"/>
    </location>
</feature>
<dbReference type="Gene3D" id="1.20.1250.20">
    <property type="entry name" value="MFS general substrate transporter like domains"/>
    <property type="match status" value="2"/>
</dbReference>
<evidence type="ECO:0000256" key="3">
    <source>
        <dbReference type="ARBA" id="ARBA00022692"/>
    </source>
</evidence>
<keyword evidence="9" id="KW-1185">Reference proteome</keyword>
<feature type="domain" description="Major facilitator superfamily (MFS) profile" evidence="7">
    <location>
        <begin position="52"/>
        <end position="471"/>
    </location>
</feature>
<dbReference type="InterPro" id="IPR036259">
    <property type="entry name" value="MFS_trans_sf"/>
</dbReference>
<dbReference type="InterPro" id="IPR011701">
    <property type="entry name" value="MFS"/>
</dbReference>
<feature type="transmembrane region" description="Helical" evidence="6">
    <location>
        <begin position="323"/>
        <end position="343"/>
    </location>
</feature>
<dbReference type="PANTHER" id="PTHR43791">
    <property type="entry name" value="PERMEASE-RELATED"/>
    <property type="match status" value="1"/>
</dbReference>
<evidence type="ECO:0000256" key="4">
    <source>
        <dbReference type="ARBA" id="ARBA00022989"/>
    </source>
</evidence>
<feature type="transmembrane region" description="Helical" evidence="6">
    <location>
        <begin position="350"/>
        <end position="371"/>
    </location>
</feature>
<feature type="transmembrane region" description="Helical" evidence="6">
    <location>
        <begin position="149"/>
        <end position="166"/>
    </location>
</feature>
<dbReference type="SUPFAM" id="SSF103473">
    <property type="entry name" value="MFS general substrate transporter"/>
    <property type="match status" value="1"/>
</dbReference>
<accession>A0AAQ3RCT1</accession>
<protein>
    <submittedName>
        <fullName evidence="8">Retrograde regulation protein 2</fullName>
    </submittedName>
</protein>
<feature type="transmembrane region" description="Helical" evidence="6">
    <location>
        <begin position="118"/>
        <end position="137"/>
    </location>
</feature>
<keyword evidence="5 6" id="KW-0472">Membrane</keyword>
<evidence type="ECO:0000256" key="5">
    <source>
        <dbReference type="ARBA" id="ARBA00023136"/>
    </source>
</evidence>
<dbReference type="PANTHER" id="PTHR43791:SF18">
    <property type="entry name" value="NICOTINIC ACID TRANSPORTER TNA1, PUTATIVE (AFU_ORTHOLOGUE AFUA_3G03820)-RELATED"/>
    <property type="match status" value="1"/>
</dbReference>
<dbReference type="InterPro" id="IPR020846">
    <property type="entry name" value="MFS_dom"/>
</dbReference>
<keyword evidence="4 6" id="KW-1133">Transmembrane helix</keyword>
<evidence type="ECO:0000313" key="8">
    <source>
        <dbReference type="EMBL" id="WPH04635.1"/>
    </source>
</evidence>
<evidence type="ECO:0000256" key="6">
    <source>
        <dbReference type="SAM" id="Phobius"/>
    </source>
</evidence>